<accession>A0A4U5MNJ3</accession>
<feature type="signal peptide" evidence="1">
    <location>
        <begin position="1"/>
        <end position="15"/>
    </location>
</feature>
<name>A0A4U5MNJ3_STECR</name>
<organism evidence="2 3">
    <name type="scientific">Steinernema carpocapsae</name>
    <name type="common">Entomopathogenic nematode</name>
    <dbReference type="NCBI Taxonomy" id="34508"/>
    <lineage>
        <taxon>Eukaryota</taxon>
        <taxon>Metazoa</taxon>
        <taxon>Ecdysozoa</taxon>
        <taxon>Nematoda</taxon>
        <taxon>Chromadorea</taxon>
        <taxon>Rhabditida</taxon>
        <taxon>Tylenchina</taxon>
        <taxon>Panagrolaimomorpha</taxon>
        <taxon>Strongyloidoidea</taxon>
        <taxon>Steinernematidae</taxon>
        <taxon>Steinernema</taxon>
    </lineage>
</organism>
<proteinExistence type="predicted"/>
<reference evidence="2 3" key="2">
    <citation type="journal article" date="2019" name="G3 (Bethesda)">
        <title>Hybrid Assembly of the Genome of the Entomopathogenic Nematode Steinernema carpocapsae Identifies the X-Chromosome.</title>
        <authorList>
            <person name="Serra L."/>
            <person name="Macchietto M."/>
            <person name="Macias-Munoz A."/>
            <person name="McGill C.J."/>
            <person name="Rodriguez I.M."/>
            <person name="Rodriguez B."/>
            <person name="Murad R."/>
            <person name="Mortazavi A."/>
        </authorList>
    </citation>
    <scope>NUCLEOTIDE SEQUENCE [LARGE SCALE GENOMIC DNA]</scope>
    <source>
        <strain evidence="2 3">ALL</strain>
    </source>
</reference>
<gene>
    <name evidence="2" type="ORF">L596_022823</name>
</gene>
<evidence type="ECO:0000256" key="1">
    <source>
        <dbReference type="SAM" id="SignalP"/>
    </source>
</evidence>
<dbReference type="AlphaFoldDB" id="A0A4U5MNJ3"/>
<evidence type="ECO:0000313" key="3">
    <source>
        <dbReference type="Proteomes" id="UP000298663"/>
    </source>
</evidence>
<keyword evidence="3" id="KW-1185">Reference proteome</keyword>
<feature type="chain" id="PRO_5020200588" description="Secreted protein" evidence="1">
    <location>
        <begin position="16"/>
        <end position="92"/>
    </location>
</feature>
<keyword evidence="1" id="KW-0732">Signal</keyword>
<comment type="caution">
    <text evidence="2">The sequence shown here is derived from an EMBL/GenBank/DDBJ whole genome shotgun (WGS) entry which is preliminary data.</text>
</comment>
<dbReference type="Proteomes" id="UP000298663">
    <property type="component" value="Unassembled WGS sequence"/>
</dbReference>
<evidence type="ECO:0000313" key="2">
    <source>
        <dbReference type="EMBL" id="TKR70852.1"/>
    </source>
</evidence>
<sequence>MASLQLLAIVRPVSPLPIVCYTAVQDATAKLRHQCKDWRLLCLLNAHRHNPVYPLPLQKERGVSTGQAIDVQKTECYFKNGCRFVVSSNAKT</sequence>
<reference evidence="2 3" key="1">
    <citation type="journal article" date="2015" name="Genome Biol.">
        <title>Comparative genomics of Steinernema reveals deeply conserved gene regulatory networks.</title>
        <authorList>
            <person name="Dillman A.R."/>
            <person name="Macchietto M."/>
            <person name="Porter C.F."/>
            <person name="Rogers A."/>
            <person name="Williams B."/>
            <person name="Antoshechkin I."/>
            <person name="Lee M.M."/>
            <person name="Goodwin Z."/>
            <person name="Lu X."/>
            <person name="Lewis E.E."/>
            <person name="Goodrich-Blair H."/>
            <person name="Stock S.P."/>
            <person name="Adams B.J."/>
            <person name="Sternberg P.W."/>
            <person name="Mortazavi A."/>
        </authorList>
    </citation>
    <scope>NUCLEOTIDE SEQUENCE [LARGE SCALE GENOMIC DNA]</scope>
    <source>
        <strain evidence="2 3">ALL</strain>
    </source>
</reference>
<dbReference type="EMBL" id="AZBU02000007">
    <property type="protein sequence ID" value="TKR70852.1"/>
    <property type="molecule type" value="Genomic_DNA"/>
</dbReference>
<protein>
    <recommendedName>
        <fullName evidence="4">Secreted protein</fullName>
    </recommendedName>
</protein>
<evidence type="ECO:0008006" key="4">
    <source>
        <dbReference type="Google" id="ProtNLM"/>
    </source>
</evidence>